<dbReference type="Proteomes" id="UP001195422">
    <property type="component" value="Unassembled WGS sequence"/>
</dbReference>
<name>A0ABS4XRJ0_GLUPR</name>
<gene>
    <name evidence="4" type="ORF">JOF39_002096</name>
</gene>
<dbReference type="PANTHER" id="PTHR30008:SF0">
    <property type="entry name" value="EXODEOXYRIBONUCLEASE 7 LARGE SUBUNIT"/>
    <property type="match status" value="1"/>
</dbReference>
<proteinExistence type="predicted"/>
<reference evidence="4 5" key="1">
    <citation type="submission" date="2021-03" db="EMBL/GenBank/DDBJ databases">
        <title>Sequencing the genomes of 1000 actinobacteria strains.</title>
        <authorList>
            <person name="Klenk H.-P."/>
        </authorList>
    </citation>
    <scope>NUCLEOTIDE SEQUENCE [LARGE SCALE GENOMIC DNA]</scope>
    <source>
        <strain evidence="4 5">DSM 20168</strain>
    </source>
</reference>
<comment type="caution">
    <text evidence="4">The sequence shown here is derived from an EMBL/GenBank/DDBJ whole genome shotgun (WGS) entry which is preliminary data.</text>
</comment>
<dbReference type="InterPro" id="IPR020579">
    <property type="entry name" value="Exonuc_VII_lsu_C"/>
</dbReference>
<sequence>METDQWFGDDPIASIDRQRRLLAQAIEDVGPSSFTGEVVGKVRSFSGTSYLTLVGLDSDIELRTPDRFIPPRTRQGQVLRVFARPRYGPHDRNPVWQVEEPGQHHQCPSSIVRVASMGPFARQRENTAREFALPAQPISTLEDLRLPPKVRRIALICGRQSQVLQDFKNAVGAKKDPALKVDAYTGGIQGADAVRSISQTIRAENAKDAAHRADLIVLVRGGGSYADFLLFDDRLLVQHILDSQIPVATALGHSEHQPLAARAAAVNFDTPGRAGTEIRDYNWRNAPRKGPKYWELRTQVAELGQEKERLRVELDQLCGKAQADRRQTEMLHGENHRLRETNEWLRAQEARSLSCRFDESRRAAQARVDLKSLGNGLWWTLWAALTLAAAVLGHLATPAVVLWGFAPALWALLTFSGGARTARFLRAHPTPPLRGSEAERFIADLAAARNPRQVRQAVRRFSDKPSPSGRAT</sequence>
<evidence type="ECO:0000313" key="4">
    <source>
        <dbReference type="EMBL" id="MBP2399015.1"/>
    </source>
</evidence>
<dbReference type="InterPro" id="IPR003753">
    <property type="entry name" value="Exonuc_VII_L"/>
</dbReference>
<protein>
    <submittedName>
        <fullName evidence="4">Exodeoxyribonuclease VII large subunit</fullName>
    </submittedName>
</protein>
<keyword evidence="5" id="KW-1185">Reference proteome</keyword>
<dbReference type="PANTHER" id="PTHR30008">
    <property type="entry name" value="EXODEOXYRIBONUCLEASE 7 LARGE SUBUNIT"/>
    <property type="match status" value="1"/>
</dbReference>
<accession>A0ABS4XRJ0</accession>
<dbReference type="RefSeq" id="WP_188949144.1">
    <property type="nucleotide sequence ID" value="NZ_BMPH01000012.1"/>
</dbReference>
<organism evidence="4 5">
    <name type="scientific">Glutamicibacter protophormiae</name>
    <name type="common">Brevibacterium protophormiae</name>
    <dbReference type="NCBI Taxonomy" id="37930"/>
    <lineage>
        <taxon>Bacteria</taxon>
        <taxon>Bacillati</taxon>
        <taxon>Actinomycetota</taxon>
        <taxon>Actinomycetes</taxon>
        <taxon>Micrococcales</taxon>
        <taxon>Micrococcaceae</taxon>
        <taxon>Glutamicibacter</taxon>
    </lineage>
</organism>
<evidence type="ECO:0000256" key="2">
    <source>
        <dbReference type="SAM" id="Phobius"/>
    </source>
</evidence>
<evidence type="ECO:0000259" key="3">
    <source>
        <dbReference type="Pfam" id="PF02601"/>
    </source>
</evidence>
<feature type="transmembrane region" description="Helical" evidence="2">
    <location>
        <begin position="401"/>
        <end position="419"/>
    </location>
</feature>
<evidence type="ECO:0000313" key="5">
    <source>
        <dbReference type="Proteomes" id="UP001195422"/>
    </source>
</evidence>
<feature type="domain" description="Exonuclease VII large subunit C-terminal" evidence="3">
    <location>
        <begin position="144"/>
        <end position="357"/>
    </location>
</feature>
<evidence type="ECO:0000256" key="1">
    <source>
        <dbReference type="SAM" id="Coils"/>
    </source>
</evidence>
<dbReference type="EMBL" id="JAGIOJ010000001">
    <property type="protein sequence ID" value="MBP2399015.1"/>
    <property type="molecule type" value="Genomic_DNA"/>
</dbReference>
<keyword evidence="2" id="KW-0812">Transmembrane</keyword>
<dbReference type="Pfam" id="PF02601">
    <property type="entry name" value="Exonuc_VII_L"/>
    <property type="match status" value="1"/>
</dbReference>
<keyword evidence="2" id="KW-1133">Transmembrane helix</keyword>
<keyword evidence="1" id="KW-0175">Coiled coil</keyword>
<keyword evidence="2" id="KW-0472">Membrane</keyword>
<feature type="coiled-coil region" evidence="1">
    <location>
        <begin position="293"/>
        <end position="320"/>
    </location>
</feature>